<evidence type="ECO:0000256" key="3">
    <source>
        <dbReference type="ARBA" id="ARBA00012281"/>
    </source>
</evidence>
<name>A0A2P8FT47_9BACT</name>
<dbReference type="PANTHER" id="PTHR11516:SF60">
    <property type="entry name" value="PYRUVATE DEHYDROGENASE E1 COMPONENT SUBUNIT ALPHA"/>
    <property type="match status" value="1"/>
</dbReference>
<dbReference type="InterPro" id="IPR001017">
    <property type="entry name" value="DH_E1"/>
</dbReference>
<evidence type="ECO:0000256" key="6">
    <source>
        <dbReference type="ARBA" id="ARBA00023052"/>
    </source>
</evidence>
<evidence type="ECO:0000256" key="1">
    <source>
        <dbReference type="ARBA" id="ARBA00001964"/>
    </source>
</evidence>
<dbReference type="PANTHER" id="PTHR11516">
    <property type="entry name" value="PYRUVATE DEHYDROGENASE E1 COMPONENT, ALPHA SUBUNIT BACTERIAL AND ORGANELLAR"/>
    <property type="match status" value="1"/>
</dbReference>
<keyword evidence="7 8" id="KW-0670">Pyruvate</keyword>
<accession>A0A2P8FT47</accession>
<evidence type="ECO:0000259" key="9">
    <source>
        <dbReference type="Pfam" id="PF00676"/>
    </source>
</evidence>
<dbReference type="EC" id="1.2.4.1" evidence="3 8"/>
<protein>
    <recommendedName>
        <fullName evidence="4 8">Pyruvate dehydrogenase E1 component subunit alpha</fullName>
        <ecNumber evidence="3 8">1.2.4.1</ecNumber>
    </recommendedName>
</protein>
<keyword evidence="11" id="KW-1185">Reference proteome</keyword>
<dbReference type="Pfam" id="PF00676">
    <property type="entry name" value="E1_dh"/>
    <property type="match status" value="1"/>
</dbReference>
<dbReference type="OrthoDB" id="9769337at2"/>
<comment type="subunit">
    <text evidence="2 8">Heterodimer of an alpha and a beta chain.</text>
</comment>
<evidence type="ECO:0000256" key="4">
    <source>
        <dbReference type="ARBA" id="ARBA00014159"/>
    </source>
</evidence>
<keyword evidence="6 8" id="KW-0786">Thiamine pyrophosphate</keyword>
<comment type="caution">
    <text evidence="10">The sequence shown here is derived from an EMBL/GenBank/DDBJ whole genome shotgun (WGS) entry which is preliminary data.</text>
</comment>
<evidence type="ECO:0000256" key="7">
    <source>
        <dbReference type="ARBA" id="ARBA00023317"/>
    </source>
</evidence>
<dbReference type="AlphaFoldDB" id="A0A2P8FT47"/>
<comment type="cofactor">
    <cofactor evidence="1 8">
        <name>thiamine diphosphate</name>
        <dbReference type="ChEBI" id="CHEBI:58937"/>
    </cofactor>
</comment>
<dbReference type="InterPro" id="IPR050642">
    <property type="entry name" value="PDH_E1_Alpha_Subunit"/>
</dbReference>
<evidence type="ECO:0000256" key="2">
    <source>
        <dbReference type="ARBA" id="ARBA00011870"/>
    </source>
</evidence>
<dbReference type="InterPro" id="IPR029061">
    <property type="entry name" value="THDP-binding"/>
</dbReference>
<comment type="function">
    <text evidence="8">The pyruvate dehydrogenase complex catalyzes the overall conversion of pyruvate to acetyl-CoA and CO(2).</text>
</comment>
<dbReference type="Gene3D" id="3.40.50.970">
    <property type="match status" value="1"/>
</dbReference>
<evidence type="ECO:0000313" key="10">
    <source>
        <dbReference type="EMBL" id="PSL24907.1"/>
    </source>
</evidence>
<feature type="domain" description="Dehydrogenase E1 component" evidence="9">
    <location>
        <begin position="23"/>
        <end position="316"/>
    </location>
</feature>
<dbReference type="GO" id="GO:0006086">
    <property type="term" value="P:pyruvate decarboxylation to acetyl-CoA"/>
    <property type="evidence" value="ECO:0007669"/>
    <property type="project" value="InterPro"/>
</dbReference>
<sequence length="336" mass="37539">MATKTDVKTKFTKETYLYWYELMLLLRRFEEKAGQLYGMQKIRGFCHLYIGQEAIAAGAMTATKPDDKFITAYRDHALAIAKGMTADECMAELYGKATGCSKGKGGSMHFFAPDKGFYGGHGIVGAQIGTGAGLAFAEQYKGTDSVALCFFGDGAARQGMLHETFNMAMLWKLPVIFICENNMYAMGTSVERTSNVLDIYKLANAYDMPSATIDGMSAEAVHEGVDRAVKRARAGEGPTLLEIKTYRYRGHSMSDPAKYRTKEEVEEYKEKDPINQVLATIQKNKWATEAEIDAINEKVKQQVEHCVQFAEESPWPSDDELLKDVYVQQDYPFIVD</sequence>
<dbReference type="CDD" id="cd02000">
    <property type="entry name" value="TPP_E1_PDC_ADC_BCADC"/>
    <property type="match status" value="1"/>
</dbReference>
<comment type="catalytic activity">
    <reaction evidence="8">
        <text>N(6)-[(R)-lipoyl]-L-lysyl-[protein] + pyruvate + H(+) = N(6)-[(R)-S(8)-acetyldihydrolipoyl]-L-lysyl-[protein] + CO2</text>
        <dbReference type="Rhea" id="RHEA:19189"/>
        <dbReference type="Rhea" id="RHEA-COMP:10474"/>
        <dbReference type="Rhea" id="RHEA-COMP:10478"/>
        <dbReference type="ChEBI" id="CHEBI:15361"/>
        <dbReference type="ChEBI" id="CHEBI:15378"/>
        <dbReference type="ChEBI" id="CHEBI:16526"/>
        <dbReference type="ChEBI" id="CHEBI:83099"/>
        <dbReference type="ChEBI" id="CHEBI:83111"/>
        <dbReference type="EC" id="1.2.4.1"/>
    </reaction>
</comment>
<evidence type="ECO:0000313" key="11">
    <source>
        <dbReference type="Proteomes" id="UP000240978"/>
    </source>
</evidence>
<evidence type="ECO:0000256" key="5">
    <source>
        <dbReference type="ARBA" id="ARBA00023002"/>
    </source>
</evidence>
<evidence type="ECO:0000256" key="8">
    <source>
        <dbReference type="RuleBase" id="RU361139"/>
    </source>
</evidence>
<keyword evidence="5 8" id="KW-0560">Oxidoreductase</keyword>
<dbReference type="InterPro" id="IPR017597">
    <property type="entry name" value="Pyrv_DH_E1_asu_subgrp-y"/>
</dbReference>
<dbReference type="EMBL" id="PYGK01000014">
    <property type="protein sequence ID" value="PSL24907.1"/>
    <property type="molecule type" value="Genomic_DNA"/>
</dbReference>
<proteinExistence type="predicted"/>
<dbReference type="NCBIfam" id="TIGR03182">
    <property type="entry name" value="PDH_E1_alph_y"/>
    <property type="match status" value="1"/>
</dbReference>
<dbReference type="RefSeq" id="WP_106604841.1">
    <property type="nucleotide sequence ID" value="NZ_PYGK01000014.1"/>
</dbReference>
<dbReference type="SUPFAM" id="SSF52518">
    <property type="entry name" value="Thiamin diphosphate-binding fold (THDP-binding)"/>
    <property type="match status" value="1"/>
</dbReference>
<gene>
    <name evidence="8" type="primary">pdhA</name>
    <name evidence="10" type="ORF">CLV42_11456</name>
</gene>
<dbReference type="FunFam" id="3.40.50.970:FF:000013">
    <property type="entry name" value="Pyruvate dehydrogenase E1 component subunit alpha"/>
    <property type="match status" value="1"/>
</dbReference>
<organism evidence="10 11">
    <name type="scientific">Chitinophaga ginsengisoli</name>
    <dbReference type="NCBI Taxonomy" id="363837"/>
    <lineage>
        <taxon>Bacteria</taxon>
        <taxon>Pseudomonadati</taxon>
        <taxon>Bacteroidota</taxon>
        <taxon>Chitinophagia</taxon>
        <taxon>Chitinophagales</taxon>
        <taxon>Chitinophagaceae</taxon>
        <taxon>Chitinophaga</taxon>
    </lineage>
</organism>
<dbReference type="Proteomes" id="UP000240978">
    <property type="component" value="Unassembled WGS sequence"/>
</dbReference>
<reference evidence="10 11" key="1">
    <citation type="submission" date="2018-03" db="EMBL/GenBank/DDBJ databases">
        <title>Genomic Encyclopedia of Archaeal and Bacterial Type Strains, Phase II (KMG-II): from individual species to whole genera.</title>
        <authorList>
            <person name="Goeker M."/>
        </authorList>
    </citation>
    <scope>NUCLEOTIDE SEQUENCE [LARGE SCALE GENOMIC DNA]</scope>
    <source>
        <strain evidence="10 11">DSM 18107</strain>
    </source>
</reference>
<dbReference type="GO" id="GO:0004739">
    <property type="term" value="F:pyruvate dehydrogenase (acetyl-transferring) activity"/>
    <property type="evidence" value="ECO:0007669"/>
    <property type="project" value="UniProtKB-UniRule"/>
</dbReference>